<evidence type="ECO:0000313" key="1">
    <source>
        <dbReference type="EMBL" id="CDH00536.1"/>
    </source>
</evidence>
<proteinExistence type="predicted"/>
<evidence type="ECO:0000313" key="2">
    <source>
        <dbReference type="Proteomes" id="UP000028487"/>
    </source>
</evidence>
<accession>A0A077NSF8</accession>
<comment type="caution">
    <text evidence="1">The sequence shown here is derived from an EMBL/GenBank/DDBJ whole genome shotgun (WGS) entry which is preliminary data.</text>
</comment>
<organism evidence="1 2">
    <name type="scientific">Xenorhabdus bovienii str. feltiae Moldova</name>
    <dbReference type="NCBI Taxonomy" id="1398200"/>
    <lineage>
        <taxon>Bacteria</taxon>
        <taxon>Pseudomonadati</taxon>
        <taxon>Pseudomonadota</taxon>
        <taxon>Gammaproteobacteria</taxon>
        <taxon>Enterobacterales</taxon>
        <taxon>Morganellaceae</taxon>
        <taxon>Xenorhabdus</taxon>
    </lineage>
</organism>
<protein>
    <submittedName>
        <fullName evidence="1">Uncharacterized protein</fullName>
    </submittedName>
</protein>
<dbReference type="EMBL" id="CBSV010000081">
    <property type="protein sequence ID" value="CDH00536.1"/>
    <property type="molecule type" value="Genomic_DNA"/>
</dbReference>
<name>A0A077NSF8_XENBV</name>
<dbReference type="AlphaFoldDB" id="A0A077NSF8"/>
<sequence>MVMKAIKILEKSIDILNNADVIGCKQNDLVNELQSENFSVLAHMVEEFEIHLYPKKHKCYMLKQYLKDLVYLLKEVG</sequence>
<dbReference type="RefSeq" id="WP_038223469.1">
    <property type="nucleotide sequence ID" value="NZ_CAWLWD010000153.1"/>
</dbReference>
<reference evidence="1" key="1">
    <citation type="submission" date="2013-07" db="EMBL/GenBank/DDBJ databases">
        <title>Sub-species coevolution in mutualistic symbiosis.</title>
        <authorList>
            <person name="Murfin K."/>
            <person name="Klassen J."/>
            <person name="Lee M."/>
            <person name="Forst S."/>
            <person name="Stock P."/>
            <person name="Goodrich-Blair H."/>
        </authorList>
    </citation>
    <scope>NUCLEOTIDE SEQUENCE [LARGE SCALE GENOMIC DNA]</scope>
    <source>
        <strain evidence="1">Feltiae Moldova</strain>
    </source>
</reference>
<dbReference type="HOGENOM" id="CLU_2637238_0_0_6"/>
<gene>
    <name evidence="1" type="ORF">XBFM1_1710004</name>
</gene>
<dbReference type="Proteomes" id="UP000028487">
    <property type="component" value="Unassembled WGS sequence"/>
</dbReference>